<dbReference type="RefSeq" id="WP_073259236.1">
    <property type="nucleotide sequence ID" value="NZ_FRCS01000006.1"/>
</dbReference>
<dbReference type="CDD" id="cd03215">
    <property type="entry name" value="ABC_Carb_Monos_II"/>
    <property type="match status" value="1"/>
</dbReference>
<evidence type="ECO:0000259" key="5">
    <source>
        <dbReference type="PROSITE" id="PS50893"/>
    </source>
</evidence>
<sequence length="496" mass="52200">MAVSIRGLTKRYGATLALEGVDLDVAAGEVHALLGHNGAGKSTVIKCLGGGTAPDAGTIEINGVTHTALNPRTSIAEGVAIIYQHLSLISSLTVTENLFLGQEVTRGGVVLRRAHQRDAAAEALARVGSTVSPDAVVGELSIGQRQLVEIAKALRRDATLLVLDEPSAALSPVEADRLAALVLRLKSEGIAILYVTHLLNEVVRLADHATVLQNGGVVWSSPMKGVSKADLVSAISGQSSLGRAVPVADAPPTLEVNGLAAPGLHDVSLSVRPGEIVGLYGLVGSGRTRLLETLFGRRPMRAGTVAVDGQVLRIRDPDSALEAGVALVPGDRLAQGLFGSLSAAENTVLRVMSTVARLGFRNHADERDVFRAAASTLSLRPPQPDIAASRLSGGNQQKVLIGRWVNRRSTARVLLLDDPTQGVDVGARAEIYAVIRDVARERGLAILFASNDPDEVVALAHRCLVMRGGRVVEDINVRDTDEEALLSLIHRETEHA</sequence>
<dbReference type="GO" id="GO:0016887">
    <property type="term" value="F:ATP hydrolysis activity"/>
    <property type="evidence" value="ECO:0007669"/>
    <property type="project" value="InterPro"/>
</dbReference>
<keyword evidence="4 6" id="KW-0067">ATP-binding</keyword>
<dbReference type="PROSITE" id="PS50893">
    <property type="entry name" value="ABC_TRANSPORTER_2"/>
    <property type="match status" value="2"/>
</dbReference>
<dbReference type="SMART" id="SM00382">
    <property type="entry name" value="AAA"/>
    <property type="match status" value="2"/>
</dbReference>
<evidence type="ECO:0000256" key="2">
    <source>
        <dbReference type="ARBA" id="ARBA00022737"/>
    </source>
</evidence>
<dbReference type="InterPro" id="IPR027417">
    <property type="entry name" value="P-loop_NTPase"/>
</dbReference>
<keyword evidence="3" id="KW-0547">Nucleotide-binding</keyword>
<proteinExistence type="predicted"/>
<keyword evidence="2" id="KW-0677">Repeat</keyword>
<evidence type="ECO:0000313" key="6">
    <source>
        <dbReference type="EMBL" id="SHN38170.1"/>
    </source>
</evidence>
<evidence type="ECO:0000256" key="3">
    <source>
        <dbReference type="ARBA" id="ARBA00022741"/>
    </source>
</evidence>
<evidence type="ECO:0000256" key="1">
    <source>
        <dbReference type="ARBA" id="ARBA00022448"/>
    </source>
</evidence>
<dbReference type="EMBL" id="FRCS01000006">
    <property type="protein sequence ID" value="SHN38170.1"/>
    <property type="molecule type" value="Genomic_DNA"/>
</dbReference>
<accession>A0A1M7R0W9</accession>
<name>A0A1M7R0W9_9ACTN</name>
<keyword evidence="7" id="KW-1185">Reference proteome</keyword>
<evidence type="ECO:0000256" key="4">
    <source>
        <dbReference type="ARBA" id="ARBA00022840"/>
    </source>
</evidence>
<dbReference type="STRING" id="134849.SAMN05443668_10616"/>
<dbReference type="PANTHER" id="PTHR43790:SF9">
    <property type="entry name" value="GALACTOFURANOSE TRANSPORTER ATP-BINDING PROTEIN YTFR"/>
    <property type="match status" value="1"/>
</dbReference>
<reference evidence="6 7" key="1">
    <citation type="submission" date="2016-11" db="EMBL/GenBank/DDBJ databases">
        <authorList>
            <person name="Jaros S."/>
            <person name="Januszkiewicz K."/>
            <person name="Wedrychowicz H."/>
        </authorList>
    </citation>
    <scope>NUCLEOTIDE SEQUENCE [LARGE SCALE GENOMIC DNA]</scope>
    <source>
        <strain evidence="6 7">DSM 46144</strain>
    </source>
</reference>
<feature type="domain" description="ABC transporter" evidence="5">
    <location>
        <begin position="245"/>
        <end position="493"/>
    </location>
</feature>
<gene>
    <name evidence="6" type="ORF">SAMN05443668_10616</name>
</gene>
<dbReference type="InterPro" id="IPR003439">
    <property type="entry name" value="ABC_transporter-like_ATP-bd"/>
</dbReference>
<dbReference type="AlphaFoldDB" id="A0A1M7R0W9"/>
<dbReference type="Pfam" id="PF00005">
    <property type="entry name" value="ABC_tran"/>
    <property type="match status" value="2"/>
</dbReference>
<dbReference type="GO" id="GO:0005524">
    <property type="term" value="F:ATP binding"/>
    <property type="evidence" value="ECO:0007669"/>
    <property type="project" value="UniProtKB-KW"/>
</dbReference>
<organism evidence="6 7">
    <name type="scientific">Cryptosporangium aurantiacum</name>
    <dbReference type="NCBI Taxonomy" id="134849"/>
    <lineage>
        <taxon>Bacteria</taxon>
        <taxon>Bacillati</taxon>
        <taxon>Actinomycetota</taxon>
        <taxon>Actinomycetes</taxon>
        <taxon>Cryptosporangiales</taxon>
        <taxon>Cryptosporangiaceae</taxon>
        <taxon>Cryptosporangium</taxon>
    </lineage>
</organism>
<dbReference type="Gene3D" id="3.40.50.300">
    <property type="entry name" value="P-loop containing nucleotide triphosphate hydrolases"/>
    <property type="match status" value="2"/>
</dbReference>
<dbReference type="InterPro" id="IPR017871">
    <property type="entry name" value="ABC_transporter-like_CS"/>
</dbReference>
<feature type="domain" description="ABC transporter" evidence="5">
    <location>
        <begin position="3"/>
        <end position="239"/>
    </location>
</feature>
<evidence type="ECO:0000313" key="7">
    <source>
        <dbReference type="Proteomes" id="UP000184440"/>
    </source>
</evidence>
<dbReference type="InterPro" id="IPR050107">
    <property type="entry name" value="ABC_carbohydrate_import_ATPase"/>
</dbReference>
<dbReference type="CDD" id="cd03216">
    <property type="entry name" value="ABC_Carb_Monos_I"/>
    <property type="match status" value="1"/>
</dbReference>
<protein>
    <submittedName>
        <fullName evidence="6">Ribose transport system ATP-binding protein</fullName>
    </submittedName>
</protein>
<keyword evidence="1" id="KW-0813">Transport</keyword>
<dbReference type="SUPFAM" id="SSF52540">
    <property type="entry name" value="P-loop containing nucleoside triphosphate hydrolases"/>
    <property type="match status" value="2"/>
</dbReference>
<dbReference type="Proteomes" id="UP000184440">
    <property type="component" value="Unassembled WGS sequence"/>
</dbReference>
<dbReference type="PROSITE" id="PS00211">
    <property type="entry name" value="ABC_TRANSPORTER_1"/>
    <property type="match status" value="1"/>
</dbReference>
<dbReference type="PANTHER" id="PTHR43790">
    <property type="entry name" value="CARBOHYDRATE TRANSPORT ATP-BINDING PROTEIN MG119-RELATED"/>
    <property type="match status" value="1"/>
</dbReference>
<dbReference type="InterPro" id="IPR003593">
    <property type="entry name" value="AAA+_ATPase"/>
</dbReference>
<dbReference type="OrthoDB" id="3651648at2"/>